<evidence type="ECO:0000313" key="1">
    <source>
        <dbReference type="EMBL" id="CAH0730642.1"/>
    </source>
</evidence>
<accession>A0A8J9V3G0</accession>
<gene>
    <name evidence="1" type="ORF">BINO364_LOCUS15606</name>
</gene>
<dbReference type="OrthoDB" id="7490712at2759"/>
<dbReference type="Proteomes" id="UP000838878">
    <property type="component" value="Chromosome 8"/>
</dbReference>
<name>A0A8J9V3G0_9NEOP</name>
<sequence>MFLYLGLPRDEIPKILAEDRRVAFSHESIYLRFFTAEGLSDVPLEEEPQAAYACQPTDGHTDGQIQKFRIDLQSAAENRESGNKIPTLLFPCSPTASAIKRSRPRLGRGR</sequence>
<reference evidence="1" key="1">
    <citation type="submission" date="2021-12" db="EMBL/GenBank/DDBJ databases">
        <authorList>
            <person name="Martin H S."/>
        </authorList>
    </citation>
    <scope>NUCLEOTIDE SEQUENCE</scope>
</reference>
<evidence type="ECO:0000313" key="2">
    <source>
        <dbReference type="Proteomes" id="UP000838878"/>
    </source>
</evidence>
<protein>
    <submittedName>
        <fullName evidence="1">Uncharacterized protein</fullName>
    </submittedName>
</protein>
<feature type="non-terminal residue" evidence="1">
    <location>
        <position position="110"/>
    </location>
</feature>
<dbReference type="EMBL" id="OV170228">
    <property type="protein sequence ID" value="CAH0730642.1"/>
    <property type="molecule type" value="Genomic_DNA"/>
</dbReference>
<organism evidence="1 2">
    <name type="scientific">Brenthis ino</name>
    <name type="common">lesser marbled fritillary</name>
    <dbReference type="NCBI Taxonomy" id="405034"/>
    <lineage>
        <taxon>Eukaryota</taxon>
        <taxon>Metazoa</taxon>
        <taxon>Ecdysozoa</taxon>
        <taxon>Arthropoda</taxon>
        <taxon>Hexapoda</taxon>
        <taxon>Insecta</taxon>
        <taxon>Pterygota</taxon>
        <taxon>Neoptera</taxon>
        <taxon>Endopterygota</taxon>
        <taxon>Lepidoptera</taxon>
        <taxon>Glossata</taxon>
        <taxon>Ditrysia</taxon>
        <taxon>Papilionoidea</taxon>
        <taxon>Nymphalidae</taxon>
        <taxon>Heliconiinae</taxon>
        <taxon>Argynnini</taxon>
        <taxon>Brenthis</taxon>
    </lineage>
</organism>
<proteinExistence type="predicted"/>
<keyword evidence="2" id="KW-1185">Reference proteome</keyword>
<dbReference type="AlphaFoldDB" id="A0A8J9V3G0"/>